<reference evidence="2" key="2">
    <citation type="journal article" date="2015" name="Data Brief">
        <title>Shoot transcriptome of the giant reed, Arundo donax.</title>
        <authorList>
            <person name="Barrero R.A."/>
            <person name="Guerrero F.D."/>
            <person name="Moolhuijzen P."/>
            <person name="Goolsby J.A."/>
            <person name="Tidwell J."/>
            <person name="Bellgard S.E."/>
            <person name="Bellgard M.I."/>
        </authorList>
    </citation>
    <scope>NUCLEOTIDE SEQUENCE</scope>
    <source>
        <tissue evidence="2">Shoot tissue taken approximately 20 cm above the soil surface</tissue>
    </source>
</reference>
<reference evidence="2" key="1">
    <citation type="submission" date="2014-09" db="EMBL/GenBank/DDBJ databases">
        <authorList>
            <person name="Magalhaes I.L.F."/>
            <person name="Oliveira U."/>
            <person name="Santos F.R."/>
            <person name="Vidigal T.H.D.A."/>
            <person name="Brescovit A.D."/>
            <person name="Santos A.J."/>
        </authorList>
    </citation>
    <scope>NUCLEOTIDE SEQUENCE</scope>
    <source>
        <tissue evidence="2">Shoot tissue taken approximately 20 cm above the soil surface</tissue>
    </source>
</reference>
<evidence type="ECO:0000256" key="1">
    <source>
        <dbReference type="SAM" id="MobiDB-lite"/>
    </source>
</evidence>
<protein>
    <submittedName>
        <fullName evidence="2">Uncharacterized protein</fullName>
    </submittedName>
</protein>
<dbReference type="AlphaFoldDB" id="A0A0A9EVI8"/>
<feature type="compositionally biased region" description="Low complexity" evidence="1">
    <location>
        <begin position="1"/>
        <end position="13"/>
    </location>
</feature>
<feature type="compositionally biased region" description="Basic and acidic residues" evidence="1">
    <location>
        <begin position="18"/>
        <end position="29"/>
    </location>
</feature>
<name>A0A0A9EVI8_ARUDO</name>
<dbReference type="EMBL" id="GBRH01195995">
    <property type="protein sequence ID" value="JAE01901.1"/>
    <property type="molecule type" value="Transcribed_RNA"/>
</dbReference>
<proteinExistence type="predicted"/>
<feature type="region of interest" description="Disordered" evidence="1">
    <location>
        <begin position="1"/>
        <end position="29"/>
    </location>
</feature>
<sequence>MPLLARSSSSSRSPTCTRRGEKERAARSE</sequence>
<organism evidence="2">
    <name type="scientific">Arundo donax</name>
    <name type="common">Giant reed</name>
    <name type="synonym">Donax arundinaceus</name>
    <dbReference type="NCBI Taxonomy" id="35708"/>
    <lineage>
        <taxon>Eukaryota</taxon>
        <taxon>Viridiplantae</taxon>
        <taxon>Streptophyta</taxon>
        <taxon>Embryophyta</taxon>
        <taxon>Tracheophyta</taxon>
        <taxon>Spermatophyta</taxon>
        <taxon>Magnoliopsida</taxon>
        <taxon>Liliopsida</taxon>
        <taxon>Poales</taxon>
        <taxon>Poaceae</taxon>
        <taxon>PACMAD clade</taxon>
        <taxon>Arundinoideae</taxon>
        <taxon>Arundineae</taxon>
        <taxon>Arundo</taxon>
    </lineage>
</organism>
<evidence type="ECO:0000313" key="2">
    <source>
        <dbReference type="EMBL" id="JAE01901.1"/>
    </source>
</evidence>
<accession>A0A0A9EVI8</accession>